<evidence type="ECO:0000256" key="1">
    <source>
        <dbReference type="SAM" id="MobiDB-lite"/>
    </source>
</evidence>
<feature type="region of interest" description="Disordered" evidence="1">
    <location>
        <begin position="58"/>
        <end position="86"/>
    </location>
</feature>
<evidence type="ECO:0000313" key="2">
    <source>
        <dbReference type="EMBL" id="GJJ77297.1"/>
    </source>
</evidence>
<dbReference type="EMBL" id="BQFW01000013">
    <property type="protein sequence ID" value="GJJ77297.1"/>
    <property type="molecule type" value="Genomic_DNA"/>
</dbReference>
<feature type="compositionally biased region" description="Acidic residues" evidence="1">
    <location>
        <begin position="157"/>
        <end position="173"/>
    </location>
</feature>
<feature type="compositionally biased region" description="Acidic residues" evidence="1">
    <location>
        <begin position="181"/>
        <end position="197"/>
    </location>
</feature>
<sequence length="625" mass="69281">MVTTMSTRHRALMGGLLILCIGSILTFSLHPLSLDDGSWVRTSSTSSGSTSSSQFKALLSGSAAVPEDERVGTGARGTDLDNNSALDHPTESLSYASMTTRALQKLILGTILDTAEDLSNLSRPVRTVRPRVQHVQQSVQHQNDDSIKGQSKVSAEEGVESVDEYEPGEEVLDNEGASTDSNDEATGEPDPDSDLESGEELLDLENHIDHIEGVAPVTVNSLAQFDSSQTLPPAANYLLFVPSGETIEAQYFSLTAALWIAKHSNRTLIYSPPIMPPPSLAHFYPVFSGPRATKRQRWNTLFDLKKTSQSQPIVPMELVRPTLSRPFTAEVAMEEENPATSYQPELLSTGDSTPTSIRCQGPAAAGSWKTIDFVGRHFLNTFNLKTEFDVLDDQYWDLKPEAIQRNWGPLAENEKVDPTQDYRHGKFVCISGTEIVGAQDLDIEEMIWEEYGPLISFTRAIRLQARQSVLEVMRALEKEDRKDGYIGVHIDKLPPREVCDKDKTRSDCQWTVDLISKRIELLQQTEGVKRPVLVTTTETDLEVLSNMDRQPGWLRVGAEDDANGLFGGSAYEDLGGYGEATTRTYIMSNSAIFIGSKDSPLAVHSAFRIKTNNRNRVVPWRWELY</sequence>
<feature type="region of interest" description="Disordered" evidence="1">
    <location>
        <begin position="125"/>
        <end position="197"/>
    </location>
</feature>
<organism evidence="2 3">
    <name type="scientific">Entomortierella parvispora</name>
    <dbReference type="NCBI Taxonomy" id="205924"/>
    <lineage>
        <taxon>Eukaryota</taxon>
        <taxon>Fungi</taxon>
        <taxon>Fungi incertae sedis</taxon>
        <taxon>Mucoromycota</taxon>
        <taxon>Mortierellomycotina</taxon>
        <taxon>Mortierellomycetes</taxon>
        <taxon>Mortierellales</taxon>
        <taxon>Mortierellaceae</taxon>
        <taxon>Entomortierella</taxon>
    </lineage>
</organism>
<dbReference type="Proteomes" id="UP000827284">
    <property type="component" value="Unassembled WGS sequence"/>
</dbReference>
<evidence type="ECO:0000313" key="3">
    <source>
        <dbReference type="Proteomes" id="UP000827284"/>
    </source>
</evidence>
<gene>
    <name evidence="2" type="ORF">EMPS_09656</name>
</gene>
<reference evidence="2" key="2">
    <citation type="journal article" date="2022" name="Microbiol. Resour. Announc.">
        <title>Whole-Genome Sequence of Entomortierella parvispora E1425, a Mucoromycotan Fungus Associated with Burkholderiaceae-Related Endosymbiotic Bacteria.</title>
        <authorList>
            <person name="Herlambang A."/>
            <person name="Guo Y."/>
            <person name="Takashima Y."/>
            <person name="Narisawa K."/>
            <person name="Ohta H."/>
            <person name="Nishizawa T."/>
        </authorList>
    </citation>
    <scope>NUCLEOTIDE SEQUENCE</scope>
    <source>
        <strain evidence="2">E1425</strain>
    </source>
</reference>
<comment type="caution">
    <text evidence="2">The sequence shown here is derived from an EMBL/GenBank/DDBJ whole genome shotgun (WGS) entry which is preliminary data.</text>
</comment>
<reference evidence="2" key="1">
    <citation type="submission" date="2021-11" db="EMBL/GenBank/DDBJ databases">
        <authorList>
            <person name="Herlambang A."/>
            <person name="Guo Y."/>
            <person name="Takashima Y."/>
            <person name="Nishizawa T."/>
        </authorList>
    </citation>
    <scope>NUCLEOTIDE SEQUENCE</scope>
    <source>
        <strain evidence="2">E1425</strain>
    </source>
</reference>
<dbReference type="OrthoDB" id="2438412at2759"/>
<proteinExistence type="predicted"/>
<name>A0A9P3HJ88_9FUNG</name>
<accession>A0A9P3HJ88</accession>
<dbReference type="AlphaFoldDB" id="A0A9P3HJ88"/>
<protein>
    <submittedName>
        <fullName evidence="2">Uncharacterized protein</fullName>
    </submittedName>
</protein>
<keyword evidence="3" id="KW-1185">Reference proteome</keyword>